<evidence type="ECO:0000256" key="5">
    <source>
        <dbReference type="SAM" id="MobiDB-lite"/>
    </source>
</evidence>
<evidence type="ECO:0000256" key="2">
    <source>
        <dbReference type="ARBA" id="ARBA00022741"/>
    </source>
</evidence>
<dbReference type="GO" id="GO:0005524">
    <property type="term" value="F:ATP binding"/>
    <property type="evidence" value="ECO:0007669"/>
    <property type="project" value="UniProtKB-KW"/>
</dbReference>
<dbReference type="STRING" id="395961.Cyan7425_0801"/>
<dbReference type="HOGENOM" id="CLU_029689_0_1_3"/>
<feature type="compositionally biased region" description="Pro residues" evidence="5">
    <location>
        <begin position="403"/>
        <end position="471"/>
    </location>
</feature>
<evidence type="ECO:0000256" key="6">
    <source>
        <dbReference type="SAM" id="Phobius"/>
    </source>
</evidence>
<keyword evidence="1" id="KW-0808">Transferase</keyword>
<dbReference type="PANTHER" id="PTHR43289:SF34">
    <property type="entry name" value="SERINE_THREONINE-PROTEIN KINASE YBDM-RELATED"/>
    <property type="match status" value="1"/>
</dbReference>
<organism evidence="8">
    <name type="scientific">Cyanothece sp. (strain PCC 7425 / ATCC 29141)</name>
    <dbReference type="NCBI Taxonomy" id="395961"/>
    <lineage>
        <taxon>Bacteria</taxon>
        <taxon>Bacillati</taxon>
        <taxon>Cyanobacteriota</taxon>
        <taxon>Cyanophyceae</taxon>
        <taxon>Gomontiellales</taxon>
        <taxon>Cyanothecaceae</taxon>
        <taxon>Cyanothece</taxon>
    </lineage>
</organism>
<dbReference type="AlphaFoldDB" id="B8HW09"/>
<sequence length="471" mass="50878">MALVVGEVLQQGRYRVDAVLSQGGFGTTYKATHTLLKQTVVIKTLNANLHRQPDFEQLQQRFIAEARRLAKFQHPNIVRVSDFFIEAGLPFIVMDYIPGKTLAQLAGNQPLLEARAIHYIRQVGAALQVIHEHGLLHRDVKPENIILREGTDSVVLIDFGIAREFKLGVTETNTGLLSAGYAPLEQYLPRPQWTPATDIYALSATLYALLAGKAPVASVLRDRVPLEDLRQLQPSISPAVQQAVLQGMALEAKQRPQTVAEWLDLLPVVNDRSRSRPPQSRTRPTVAVVPQQNSASSLNGAQAVPATVYADSPSSPSPLKTLLVTALLATLVGAGFGLFLRFGQSQITPLMRQEEKFPPRDRPQFSPPLPSEPAPDYNPPVYSQPEPVPPIDSSDPVDEPSPTSSPEPSPEPSPTESPTPDPNASPTEPPPPEPAPSLPPEPAPPVVPTAEPIPSPPPEPVPPAAPPVPSP</sequence>
<keyword evidence="6" id="KW-0472">Membrane</keyword>
<evidence type="ECO:0000259" key="7">
    <source>
        <dbReference type="PROSITE" id="PS50011"/>
    </source>
</evidence>
<evidence type="ECO:0000256" key="3">
    <source>
        <dbReference type="ARBA" id="ARBA00022777"/>
    </source>
</evidence>
<dbReference type="Pfam" id="PF00069">
    <property type="entry name" value="Pkinase"/>
    <property type="match status" value="1"/>
</dbReference>
<name>B8HW09_CYAP4</name>
<dbReference type="EMBL" id="CP001344">
    <property type="protein sequence ID" value="ACL43187.1"/>
    <property type="molecule type" value="Genomic_DNA"/>
</dbReference>
<dbReference type="SMART" id="SM00220">
    <property type="entry name" value="S_TKc"/>
    <property type="match status" value="1"/>
</dbReference>
<evidence type="ECO:0000313" key="8">
    <source>
        <dbReference type="EMBL" id="ACL43187.1"/>
    </source>
</evidence>
<feature type="region of interest" description="Disordered" evidence="5">
    <location>
        <begin position="355"/>
        <end position="471"/>
    </location>
</feature>
<feature type="compositionally biased region" description="Polar residues" evidence="5">
    <location>
        <begin position="290"/>
        <end position="299"/>
    </location>
</feature>
<dbReference type="InterPro" id="IPR008271">
    <property type="entry name" value="Ser/Thr_kinase_AS"/>
</dbReference>
<keyword evidence="8" id="KW-0723">Serine/threonine-protein kinase</keyword>
<dbReference type="PROSITE" id="PS50011">
    <property type="entry name" value="PROTEIN_KINASE_DOM"/>
    <property type="match status" value="1"/>
</dbReference>
<feature type="compositionally biased region" description="Pro residues" evidence="5">
    <location>
        <begin position="365"/>
        <end position="378"/>
    </location>
</feature>
<dbReference type="SUPFAM" id="SSF56112">
    <property type="entry name" value="Protein kinase-like (PK-like)"/>
    <property type="match status" value="1"/>
</dbReference>
<keyword evidence="4" id="KW-0067">ATP-binding</keyword>
<gene>
    <name evidence="8" type="ordered locus">Cyan7425_0801</name>
</gene>
<evidence type="ECO:0000256" key="4">
    <source>
        <dbReference type="ARBA" id="ARBA00022840"/>
    </source>
</evidence>
<dbReference type="eggNOG" id="COG0515">
    <property type="taxonomic scope" value="Bacteria"/>
</dbReference>
<dbReference type="Gene3D" id="3.30.200.20">
    <property type="entry name" value="Phosphorylase Kinase, domain 1"/>
    <property type="match status" value="1"/>
</dbReference>
<dbReference type="OrthoDB" id="581647at2"/>
<feature type="region of interest" description="Disordered" evidence="5">
    <location>
        <begin position="271"/>
        <end position="299"/>
    </location>
</feature>
<feature type="transmembrane region" description="Helical" evidence="6">
    <location>
        <begin position="322"/>
        <end position="342"/>
    </location>
</feature>
<feature type="compositionally biased region" description="Low complexity" evidence="5">
    <location>
        <begin position="276"/>
        <end position="285"/>
    </location>
</feature>
<dbReference type="InterPro" id="IPR000719">
    <property type="entry name" value="Prot_kinase_dom"/>
</dbReference>
<keyword evidence="2" id="KW-0547">Nucleotide-binding</keyword>
<evidence type="ECO:0000256" key="1">
    <source>
        <dbReference type="ARBA" id="ARBA00022679"/>
    </source>
</evidence>
<keyword evidence="6" id="KW-1133">Transmembrane helix</keyword>
<dbReference type="InterPro" id="IPR011009">
    <property type="entry name" value="Kinase-like_dom_sf"/>
</dbReference>
<accession>B8HW09</accession>
<dbReference type="PROSITE" id="PS00108">
    <property type="entry name" value="PROTEIN_KINASE_ST"/>
    <property type="match status" value="1"/>
</dbReference>
<dbReference type="PANTHER" id="PTHR43289">
    <property type="entry name" value="MITOGEN-ACTIVATED PROTEIN KINASE KINASE KINASE 20-RELATED"/>
    <property type="match status" value="1"/>
</dbReference>
<dbReference type="Gene3D" id="1.10.510.10">
    <property type="entry name" value="Transferase(Phosphotransferase) domain 1"/>
    <property type="match status" value="1"/>
</dbReference>
<keyword evidence="3 8" id="KW-0418">Kinase</keyword>
<dbReference type="GO" id="GO:0004674">
    <property type="term" value="F:protein serine/threonine kinase activity"/>
    <property type="evidence" value="ECO:0007669"/>
    <property type="project" value="UniProtKB-KW"/>
</dbReference>
<proteinExistence type="predicted"/>
<reference evidence="8" key="1">
    <citation type="submission" date="2009-01" db="EMBL/GenBank/DDBJ databases">
        <title>Complete sequence of chromosome Cyanothece sp. PCC 7425.</title>
        <authorList>
            <consortium name="US DOE Joint Genome Institute"/>
            <person name="Lucas S."/>
            <person name="Copeland A."/>
            <person name="Lapidus A."/>
            <person name="Glavina del Rio T."/>
            <person name="Dalin E."/>
            <person name="Tice H."/>
            <person name="Bruce D."/>
            <person name="Goodwin L."/>
            <person name="Pitluck S."/>
            <person name="Sims D."/>
            <person name="Meineke L."/>
            <person name="Brettin T."/>
            <person name="Detter J.C."/>
            <person name="Han C."/>
            <person name="Larimer F."/>
            <person name="Land M."/>
            <person name="Hauser L."/>
            <person name="Kyrpides N."/>
            <person name="Ovchinnikova G."/>
            <person name="Liberton M."/>
            <person name="Stoeckel J."/>
            <person name="Banerjee A."/>
            <person name="Singh A."/>
            <person name="Page L."/>
            <person name="Sato H."/>
            <person name="Zhao L."/>
            <person name="Sherman L."/>
            <person name="Pakrasi H."/>
            <person name="Richardson P."/>
        </authorList>
    </citation>
    <scope>NUCLEOTIDE SEQUENCE</scope>
    <source>
        <strain evidence="8">PCC 7425</strain>
    </source>
</reference>
<dbReference type="CDD" id="cd14014">
    <property type="entry name" value="STKc_PknB_like"/>
    <property type="match status" value="1"/>
</dbReference>
<dbReference type="KEGG" id="cyn:Cyan7425_0801"/>
<feature type="domain" description="Protein kinase" evidence="7">
    <location>
        <begin position="14"/>
        <end position="269"/>
    </location>
</feature>
<protein>
    <submittedName>
        <fullName evidence="8">Serine/threonine protein kinase</fullName>
    </submittedName>
</protein>
<keyword evidence="6" id="KW-0812">Transmembrane</keyword>